<name>A0ABN1E306_9PROT</name>
<dbReference type="EMBL" id="BAAADD010000001">
    <property type="protein sequence ID" value="GAA0558099.1"/>
    <property type="molecule type" value="Genomic_DNA"/>
</dbReference>
<dbReference type="RefSeq" id="WP_166930814.1">
    <property type="nucleotide sequence ID" value="NZ_BAAADD010000001.1"/>
</dbReference>
<dbReference type="InterPro" id="IPR011990">
    <property type="entry name" value="TPR-like_helical_dom_sf"/>
</dbReference>
<accession>A0ABN1E306</accession>
<evidence type="ECO:0000313" key="2">
    <source>
        <dbReference type="Proteomes" id="UP001499951"/>
    </source>
</evidence>
<comment type="caution">
    <text evidence="1">The sequence shown here is derived from an EMBL/GenBank/DDBJ whole genome shotgun (WGS) entry which is preliminary data.</text>
</comment>
<protein>
    <submittedName>
        <fullName evidence="1">Sel1 repeat family protein</fullName>
    </submittedName>
</protein>
<reference evidence="1 2" key="1">
    <citation type="journal article" date="2019" name="Int. J. Syst. Evol. Microbiol.">
        <title>The Global Catalogue of Microorganisms (GCM) 10K type strain sequencing project: providing services to taxonomists for standard genome sequencing and annotation.</title>
        <authorList>
            <consortium name="The Broad Institute Genomics Platform"/>
            <consortium name="The Broad Institute Genome Sequencing Center for Infectious Disease"/>
            <person name="Wu L."/>
            <person name="Ma J."/>
        </authorList>
    </citation>
    <scope>NUCLEOTIDE SEQUENCE [LARGE SCALE GENOMIC DNA]</scope>
    <source>
        <strain evidence="1 2">JCM 15089</strain>
    </source>
</reference>
<dbReference type="Pfam" id="PF08238">
    <property type="entry name" value="Sel1"/>
    <property type="match status" value="1"/>
</dbReference>
<gene>
    <name evidence="1" type="ORF">GCM10008942_03220</name>
</gene>
<dbReference type="SUPFAM" id="SSF81901">
    <property type="entry name" value="HCP-like"/>
    <property type="match status" value="1"/>
</dbReference>
<dbReference type="InterPro" id="IPR006597">
    <property type="entry name" value="Sel1-like"/>
</dbReference>
<proteinExistence type="predicted"/>
<dbReference type="Proteomes" id="UP001499951">
    <property type="component" value="Unassembled WGS sequence"/>
</dbReference>
<dbReference type="Gene3D" id="1.25.40.10">
    <property type="entry name" value="Tetratricopeptide repeat domain"/>
    <property type="match status" value="1"/>
</dbReference>
<sequence>MACVDVDSLTQYETDAKRGRAEALYNLGLAYSTGNGVGVDFIAAHKWFNLAAMRGVDAAKSWRAQVASEMLPAQIAEAQRLAREWLSMFH</sequence>
<dbReference type="SMART" id="SM00671">
    <property type="entry name" value="SEL1"/>
    <property type="match status" value="1"/>
</dbReference>
<keyword evidence="2" id="KW-1185">Reference proteome</keyword>
<organism evidence="1 2">
    <name type="scientific">Rhizomicrobium electricum</name>
    <dbReference type="NCBI Taxonomy" id="480070"/>
    <lineage>
        <taxon>Bacteria</taxon>
        <taxon>Pseudomonadati</taxon>
        <taxon>Pseudomonadota</taxon>
        <taxon>Alphaproteobacteria</taxon>
        <taxon>Micropepsales</taxon>
        <taxon>Micropepsaceae</taxon>
        <taxon>Rhizomicrobium</taxon>
    </lineage>
</organism>
<evidence type="ECO:0000313" key="1">
    <source>
        <dbReference type="EMBL" id="GAA0558099.1"/>
    </source>
</evidence>